<evidence type="ECO:0000256" key="2">
    <source>
        <dbReference type="ARBA" id="ARBA00007400"/>
    </source>
</evidence>
<keyword evidence="6 7" id="KW-0472">Membrane</keyword>
<evidence type="ECO:0000313" key="9">
    <source>
        <dbReference type="EMBL" id="UTY38117.1"/>
    </source>
</evidence>
<keyword evidence="4 7" id="KW-0812">Transmembrane</keyword>
<evidence type="ECO:0000259" key="8">
    <source>
        <dbReference type="Pfam" id="PF01757"/>
    </source>
</evidence>
<feature type="transmembrane region" description="Helical" evidence="7">
    <location>
        <begin position="85"/>
        <end position="103"/>
    </location>
</feature>
<evidence type="ECO:0000256" key="6">
    <source>
        <dbReference type="ARBA" id="ARBA00023136"/>
    </source>
</evidence>
<keyword evidence="9" id="KW-0012">Acyltransferase</keyword>
<feature type="transmembrane region" description="Helical" evidence="7">
    <location>
        <begin position="129"/>
        <end position="148"/>
    </location>
</feature>
<dbReference type="GO" id="GO:0016746">
    <property type="term" value="F:acyltransferase activity"/>
    <property type="evidence" value="ECO:0007669"/>
    <property type="project" value="UniProtKB-KW"/>
</dbReference>
<evidence type="ECO:0000256" key="5">
    <source>
        <dbReference type="ARBA" id="ARBA00022989"/>
    </source>
</evidence>
<dbReference type="PANTHER" id="PTHR40074:SF2">
    <property type="entry name" value="O-ACETYLTRANSFERASE WECH"/>
    <property type="match status" value="1"/>
</dbReference>
<keyword evidence="3" id="KW-1003">Cell membrane</keyword>
<feature type="transmembrane region" description="Helical" evidence="7">
    <location>
        <begin position="160"/>
        <end position="182"/>
    </location>
</feature>
<keyword evidence="10" id="KW-1185">Reference proteome</keyword>
<comment type="subcellular location">
    <subcellularLocation>
        <location evidence="1">Cell membrane</location>
        <topology evidence="1">Multi-pass membrane protein</topology>
    </subcellularLocation>
</comment>
<evidence type="ECO:0000256" key="4">
    <source>
        <dbReference type="ARBA" id="ARBA00022692"/>
    </source>
</evidence>
<protein>
    <submittedName>
        <fullName evidence="9">Acyltransferase family protein</fullName>
    </submittedName>
</protein>
<gene>
    <name evidence="9" type="ORF">NMU03_10485</name>
</gene>
<reference evidence="9" key="1">
    <citation type="submission" date="2022-07" db="EMBL/GenBank/DDBJ databases">
        <title>Faecal culturing of patients with breast cancer.</title>
        <authorList>
            <person name="Teng N.M.Y."/>
            <person name="Kiu R."/>
            <person name="Evans R."/>
            <person name="Baker D.J."/>
            <person name="Zenner C."/>
            <person name="Robinson S.D."/>
            <person name="Hall L.J."/>
        </authorList>
    </citation>
    <scope>NUCLEOTIDE SEQUENCE</scope>
    <source>
        <strain evidence="9">LH1062</strain>
    </source>
</reference>
<dbReference type="InterPro" id="IPR002656">
    <property type="entry name" value="Acyl_transf_3_dom"/>
</dbReference>
<feature type="transmembrane region" description="Helical" evidence="7">
    <location>
        <begin position="50"/>
        <end position="73"/>
    </location>
</feature>
<keyword evidence="5 7" id="KW-1133">Transmembrane helix</keyword>
<evidence type="ECO:0000313" key="10">
    <source>
        <dbReference type="Proteomes" id="UP001060112"/>
    </source>
</evidence>
<name>A0ABY5I299_9FIRM</name>
<dbReference type="EMBL" id="CP101620">
    <property type="protein sequence ID" value="UTY38117.1"/>
    <property type="molecule type" value="Genomic_DNA"/>
</dbReference>
<comment type="similarity">
    <text evidence="2">Belongs to the acyltransferase 3 family.</text>
</comment>
<sequence>MKKERLLYLDILRTLAIILVVLCHAIELFYPSSYSNALPSSNISFYIQSLLYLLSRLGVPIFLMITGILMMNNSEMDIAIFYKKYLVPLFIITEIWIVINNLFENFIFQINLDITSMFYQMLFLEPLKMKQMCYMPLILGVYLFIPFIKIGIQKYANNKIIFIPICLGVIAYFLNPTINILISAHFPDSILKSVNLDLSFIGGFAGIYIDWICF</sequence>
<feature type="transmembrane region" description="Helical" evidence="7">
    <location>
        <begin position="12"/>
        <end position="30"/>
    </location>
</feature>
<organism evidence="9 10">
    <name type="scientific">Allocoprobacillus halotolerans</name>
    <dbReference type="NCBI Taxonomy" id="2944914"/>
    <lineage>
        <taxon>Bacteria</taxon>
        <taxon>Bacillati</taxon>
        <taxon>Bacillota</taxon>
        <taxon>Erysipelotrichia</taxon>
        <taxon>Erysipelotrichales</taxon>
        <taxon>Erysipelotrichaceae</taxon>
        <taxon>Allocoprobacillus</taxon>
    </lineage>
</organism>
<proteinExistence type="inferred from homology"/>
<evidence type="ECO:0000256" key="7">
    <source>
        <dbReference type="SAM" id="Phobius"/>
    </source>
</evidence>
<evidence type="ECO:0000256" key="3">
    <source>
        <dbReference type="ARBA" id="ARBA00022475"/>
    </source>
</evidence>
<evidence type="ECO:0000256" key="1">
    <source>
        <dbReference type="ARBA" id="ARBA00004651"/>
    </source>
</evidence>
<dbReference type="Proteomes" id="UP001060112">
    <property type="component" value="Chromosome"/>
</dbReference>
<feature type="domain" description="Acyltransferase 3" evidence="8">
    <location>
        <begin position="7"/>
        <end position="212"/>
    </location>
</feature>
<keyword evidence="9" id="KW-0808">Transferase</keyword>
<dbReference type="Pfam" id="PF01757">
    <property type="entry name" value="Acyl_transf_3"/>
    <property type="match status" value="1"/>
</dbReference>
<dbReference type="PANTHER" id="PTHR40074">
    <property type="entry name" value="O-ACETYLTRANSFERASE WECH"/>
    <property type="match status" value="1"/>
</dbReference>
<accession>A0ABY5I299</accession>